<dbReference type="InterPro" id="IPR006734">
    <property type="entry name" value="PLATZ"/>
</dbReference>
<evidence type="ECO:0000256" key="1">
    <source>
        <dbReference type="SAM" id="MobiDB-lite"/>
    </source>
</evidence>
<feature type="region of interest" description="Disordered" evidence="1">
    <location>
        <begin position="275"/>
        <end position="310"/>
    </location>
</feature>
<dbReference type="AlphaFoldDB" id="A0ABD3BGU1"/>
<gene>
    <name evidence="2" type="ORF">CASFOL_039902</name>
</gene>
<feature type="compositionally biased region" description="Basic residues" evidence="1">
    <location>
        <begin position="299"/>
        <end position="310"/>
    </location>
</feature>
<protein>
    <recommendedName>
        <fullName evidence="4">B box-type domain-containing protein</fullName>
    </recommendedName>
</protein>
<accession>A0ABD3BGU1</accession>
<comment type="caution">
    <text evidence="2">The sequence shown here is derived from an EMBL/GenBank/DDBJ whole genome shotgun (WGS) entry which is preliminary data.</text>
</comment>
<dbReference type="EMBL" id="JAVIJP010000092">
    <property type="protein sequence ID" value="KAL3616512.1"/>
    <property type="molecule type" value="Genomic_DNA"/>
</dbReference>
<name>A0ABD3BGU1_9LAMI</name>
<organism evidence="2 3">
    <name type="scientific">Castilleja foliolosa</name>
    <dbReference type="NCBI Taxonomy" id="1961234"/>
    <lineage>
        <taxon>Eukaryota</taxon>
        <taxon>Viridiplantae</taxon>
        <taxon>Streptophyta</taxon>
        <taxon>Embryophyta</taxon>
        <taxon>Tracheophyta</taxon>
        <taxon>Spermatophyta</taxon>
        <taxon>Magnoliopsida</taxon>
        <taxon>eudicotyledons</taxon>
        <taxon>Gunneridae</taxon>
        <taxon>Pentapetalae</taxon>
        <taxon>asterids</taxon>
        <taxon>lamiids</taxon>
        <taxon>Lamiales</taxon>
        <taxon>Orobanchaceae</taxon>
        <taxon>Pedicularideae</taxon>
        <taxon>Castillejinae</taxon>
        <taxon>Castilleja</taxon>
    </lineage>
</organism>
<evidence type="ECO:0000313" key="3">
    <source>
        <dbReference type="Proteomes" id="UP001632038"/>
    </source>
</evidence>
<keyword evidence="3" id="KW-1185">Reference proteome</keyword>
<sequence length="310" mass="34538">MPERNSDVPEWLSALLTEKFFNACIVHEDERKNDKNVFCLDCCEGICPHCLADHRSHRLFVGNGHLSVRLGLLVGEGRPTRQVSTPIGQPCPFSQPSRPTVHLSQLSRPTVHLSQPSRPTKFIFNTFTIRRYVYNDVIRLVDAEKLMDCAHVQSYINNSAKVVFLKQRPQTRAAKNSGNLCVTCDRRLQELSLYCSIYCKVEHVIGNGCELSMYLRKCEFLALPDPGSEDGQMTPDSVLEPAGLMWTESGSSSGLMAGLVECPNLICTATTEIAKKKRSSLSTGGFRPACKPASDMPTRRKSTPQRSPLH</sequence>
<evidence type="ECO:0000313" key="2">
    <source>
        <dbReference type="EMBL" id="KAL3616512.1"/>
    </source>
</evidence>
<dbReference type="Proteomes" id="UP001632038">
    <property type="component" value="Unassembled WGS sequence"/>
</dbReference>
<dbReference type="PANTHER" id="PTHR31065">
    <property type="entry name" value="PLATZ TRANSCRIPTION FACTOR FAMILY PROTEIN"/>
    <property type="match status" value="1"/>
</dbReference>
<dbReference type="Pfam" id="PF04640">
    <property type="entry name" value="PLATZ"/>
    <property type="match status" value="1"/>
</dbReference>
<reference evidence="3" key="1">
    <citation type="journal article" date="2024" name="IScience">
        <title>Strigolactones Initiate the Formation of Haustorium-like Structures in Castilleja.</title>
        <authorList>
            <person name="Buerger M."/>
            <person name="Peterson D."/>
            <person name="Chory J."/>
        </authorList>
    </citation>
    <scope>NUCLEOTIDE SEQUENCE [LARGE SCALE GENOMIC DNA]</scope>
</reference>
<proteinExistence type="predicted"/>
<evidence type="ECO:0008006" key="4">
    <source>
        <dbReference type="Google" id="ProtNLM"/>
    </source>
</evidence>
<dbReference type="PANTHER" id="PTHR31065:SF52">
    <property type="entry name" value="B BOX-TYPE DOMAIN-CONTAINING PROTEIN"/>
    <property type="match status" value="1"/>
</dbReference>